<dbReference type="AlphaFoldDB" id="A0A0J9BV15"/>
<dbReference type="GO" id="GO:0003677">
    <property type="term" value="F:DNA binding"/>
    <property type="evidence" value="ECO:0007669"/>
    <property type="project" value="UniProtKB-KW"/>
</dbReference>
<dbReference type="PIRSF" id="PIRSF019455">
    <property type="entry name" value="CopR_AtkY"/>
    <property type="match status" value="1"/>
</dbReference>
<proteinExistence type="inferred from homology"/>
<dbReference type="Proteomes" id="UP000037392">
    <property type="component" value="Unassembled WGS sequence"/>
</dbReference>
<dbReference type="InterPro" id="IPR036388">
    <property type="entry name" value="WH-like_DNA-bd_sf"/>
</dbReference>
<dbReference type="SUPFAM" id="SSF46785">
    <property type="entry name" value="Winged helix' DNA-binding domain"/>
    <property type="match status" value="1"/>
</dbReference>
<dbReference type="Gene3D" id="1.10.10.10">
    <property type="entry name" value="Winged helix-like DNA-binding domain superfamily/Winged helix DNA-binding domain"/>
    <property type="match status" value="1"/>
</dbReference>
<name>A0A0J9BV15_9FIRM</name>
<keyword evidence="4" id="KW-0804">Transcription</keyword>
<evidence type="ECO:0008006" key="7">
    <source>
        <dbReference type="Google" id="ProtNLM"/>
    </source>
</evidence>
<evidence type="ECO:0000256" key="3">
    <source>
        <dbReference type="ARBA" id="ARBA00023125"/>
    </source>
</evidence>
<keyword evidence="3" id="KW-0238">DNA-binding</keyword>
<comment type="caution">
    <text evidence="5">The sequence shown here is derived from an EMBL/GenBank/DDBJ whole genome shotgun (WGS) entry which is preliminary data.</text>
</comment>
<evidence type="ECO:0000256" key="4">
    <source>
        <dbReference type="ARBA" id="ARBA00023163"/>
    </source>
</evidence>
<dbReference type="Pfam" id="PF03965">
    <property type="entry name" value="Penicillinase_R"/>
    <property type="match status" value="1"/>
</dbReference>
<organism evidence="5 6">
    <name type="scientific">[Clostridium] citroniae WAL-19142</name>
    <dbReference type="NCBI Taxonomy" id="742734"/>
    <lineage>
        <taxon>Bacteria</taxon>
        <taxon>Bacillati</taxon>
        <taxon>Bacillota</taxon>
        <taxon>Clostridia</taxon>
        <taxon>Lachnospirales</taxon>
        <taxon>Lachnospiraceae</taxon>
        <taxon>Enterocloster</taxon>
    </lineage>
</organism>
<evidence type="ECO:0000313" key="6">
    <source>
        <dbReference type="Proteomes" id="UP000037392"/>
    </source>
</evidence>
<evidence type="ECO:0000313" key="5">
    <source>
        <dbReference type="EMBL" id="KMW16029.1"/>
    </source>
</evidence>
<dbReference type="GeneID" id="93163809"/>
<reference evidence="5 6" key="1">
    <citation type="submission" date="2011-04" db="EMBL/GenBank/DDBJ databases">
        <title>The Genome Sequence of Clostridium citroniae WAL-19142.</title>
        <authorList>
            <consortium name="The Broad Institute Genome Sequencing Platform"/>
            <person name="Earl A."/>
            <person name="Ward D."/>
            <person name="Feldgarden M."/>
            <person name="Gevers D."/>
            <person name="Warren Y.A."/>
            <person name="Tyrrell K.L."/>
            <person name="Citron D.M."/>
            <person name="Goldstein E.J."/>
            <person name="Daigneault M."/>
            <person name="Allen-Vercoe E."/>
            <person name="Young S.K."/>
            <person name="Zeng Q."/>
            <person name="Gargeya S."/>
            <person name="Fitzgerald M."/>
            <person name="Haas B."/>
            <person name="Abouelleil A."/>
            <person name="Alvarado L."/>
            <person name="Arachchi H.M."/>
            <person name="Berlin A."/>
            <person name="Brown A."/>
            <person name="Chapman S.B."/>
            <person name="Chen Z."/>
            <person name="Dunbar C."/>
            <person name="Freedman E."/>
            <person name="Gearin G."/>
            <person name="Gellesch M."/>
            <person name="Goldberg J."/>
            <person name="Griggs A."/>
            <person name="Gujja S."/>
            <person name="Heilman E.R."/>
            <person name="Heiman D."/>
            <person name="Howarth C."/>
            <person name="Larson L."/>
            <person name="Lui A."/>
            <person name="MacDonald P.J."/>
            <person name="Mehta T."/>
            <person name="Montmayeur A."/>
            <person name="Murphy C."/>
            <person name="Neiman D."/>
            <person name="Pearson M."/>
            <person name="Priest M."/>
            <person name="Roberts A."/>
            <person name="Saif S."/>
            <person name="Shea T."/>
            <person name="Shenoy N."/>
            <person name="Sisk P."/>
            <person name="Stolte C."/>
            <person name="Sykes S."/>
            <person name="White J."/>
            <person name="Yandava C."/>
            <person name="Wortman J."/>
            <person name="Nusbaum C."/>
            <person name="Birren B."/>
        </authorList>
    </citation>
    <scope>NUCLEOTIDE SEQUENCE [LARGE SCALE GENOMIC DNA]</scope>
    <source>
        <strain evidence="5 6">WAL-19142</strain>
    </source>
</reference>
<dbReference type="OrthoDB" id="9795583at2"/>
<dbReference type="EMBL" id="ADLK01000032">
    <property type="protein sequence ID" value="KMW16029.1"/>
    <property type="molecule type" value="Genomic_DNA"/>
</dbReference>
<dbReference type="PATRIC" id="fig|742734.4.peg.4790"/>
<evidence type="ECO:0000256" key="1">
    <source>
        <dbReference type="ARBA" id="ARBA00011046"/>
    </source>
</evidence>
<accession>A0A0J9BV15</accession>
<dbReference type="GO" id="GO:0045892">
    <property type="term" value="P:negative regulation of DNA-templated transcription"/>
    <property type="evidence" value="ECO:0007669"/>
    <property type="project" value="InterPro"/>
</dbReference>
<dbReference type="InterPro" id="IPR036390">
    <property type="entry name" value="WH_DNA-bd_sf"/>
</dbReference>
<dbReference type="RefSeq" id="WP_007870138.1">
    <property type="nucleotide sequence ID" value="NZ_KQ235882.1"/>
</dbReference>
<comment type="similarity">
    <text evidence="1">Belongs to the BlaI transcriptional regulatory family.</text>
</comment>
<gene>
    <name evidence="5" type="ORF">HMPREF9470_04467</name>
</gene>
<protein>
    <recommendedName>
        <fullName evidence="7">HTH marR-type domain-containing protein</fullName>
    </recommendedName>
</protein>
<dbReference type="Gene3D" id="1.10.4040.10">
    <property type="entry name" value="Penicillinase repressor domain"/>
    <property type="match status" value="1"/>
</dbReference>
<dbReference type="InterPro" id="IPR005650">
    <property type="entry name" value="BlaI_family"/>
</dbReference>
<sequence length="128" mass="14833">MEKGTSLPDTQLEVMQVIWDKGGTIMFGELSEELEDRGREWKPNTVLTLLSRLAERGMITVCKRGRLNEYTARVTREEYQQKQACILVERVFGGDTRHLISALVKQDYLTKEDYDELKAFWEKEGEGT</sequence>
<evidence type="ECO:0000256" key="2">
    <source>
        <dbReference type="ARBA" id="ARBA00023015"/>
    </source>
</evidence>
<keyword evidence="2" id="KW-0805">Transcription regulation</keyword>